<evidence type="ECO:0000313" key="1">
    <source>
        <dbReference type="EMBL" id="MBW8268279.1"/>
    </source>
</evidence>
<organism evidence="1 2">
    <name type="scientific">Caldovatus aquaticus</name>
    <dbReference type="NCBI Taxonomy" id="2865671"/>
    <lineage>
        <taxon>Bacteria</taxon>
        <taxon>Pseudomonadati</taxon>
        <taxon>Pseudomonadota</taxon>
        <taxon>Alphaproteobacteria</taxon>
        <taxon>Acetobacterales</taxon>
        <taxon>Roseomonadaceae</taxon>
        <taxon>Caldovatus</taxon>
    </lineage>
</organism>
<reference evidence="1 2" key="1">
    <citation type="submission" date="2021-08" db="EMBL/GenBank/DDBJ databases">
        <title>Caldovatus sediminis gen. nov., sp. nov., a moderately thermophilic bacterium isolated from a hot spring.</title>
        <authorList>
            <person name="Hu C.-J."/>
            <person name="Li W.-J."/>
            <person name="Xian W.-D."/>
        </authorList>
    </citation>
    <scope>NUCLEOTIDE SEQUENCE [LARGE SCALE GENOMIC DNA]</scope>
    <source>
        <strain evidence="1 2">SYSU G05006</strain>
    </source>
</reference>
<name>A0ABS7EYH8_9PROT</name>
<gene>
    <name evidence="1" type="ORF">K1J50_02145</name>
</gene>
<evidence type="ECO:0000313" key="2">
    <source>
        <dbReference type="Proteomes" id="UP001519924"/>
    </source>
</evidence>
<comment type="caution">
    <text evidence="1">The sequence shown here is derived from an EMBL/GenBank/DDBJ whole genome shotgun (WGS) entry which is preliminary data.</text>
</comment>
<proteinExistence type="predicted"/>
<accession>A0ABS7EYH8</accession>
<dbReference type="Proteomes" id="UP001519924">
    <property type="component" value="Unassembled WGS sequence"/>
</dbReference>
<keyword evidence="2" id="KW-1185">Reference proteome</keyword>
<dbReference type="RefSeq" id="WP_220115786.1">
    <property type="nucleotide sequence ID" value="NZ_JAHZUY010000003.1"/>
</dbReference>
<evidence type="ECO:0008006" key="3">
    <source>
        <dbReference type="Google" id="ProtNLM"/>
    </source>
</evidence>
<protein>
    <recommendedName>
        <fullName evidence="3">Minor tail protein</fullName>
    </recommendedName>
</protein>
<dbReference type="EMBL" id="JAHZUY010000003">
    <property type="protein sequence ID" value="MBW8268279.1"/>
    <property type="molecule type" value="Genomic_DNA"/>
</dbReference>
<sequence length="202" mass="20682">MIGLQRPAWRQWAGVGYKPGRYYPFGAVPVTSTGAVNAADRLLLHPAEIMAPVTIDRLFLRVITAGAGSSVKMGLWRADGAGRPTGAPLAAVNAAQSTAVAGVVEAAVSPVRLEPGLYFAGSKFTGTLPTCTSVPGTSMLVAWWCGADTAANAIQNGGTNQMSGVYVANAFAGDMPDLTGASFTELTGASQGLPVLGFRVVP</sequence>